<dbReference type="OrthoDB" id="8171816at2759"/>
<reference evidence="2" key="1">
    <citation type="journal article" date="2015" name="Nat. Genet.">
        <title>The genome and transcriptome of the zoonotic hookworm Ancylostoma ceylanicum identify infection-specific gene families.</title>
        <authorList>
            <person name="Schwarz E.M."/>
            <person name="Hu Y."/>
            <person name="Antoshechkin I."/>
            <person name="Miller M.M."/>
            <person name="Sternberg P.W."/>
            <person name="Aroian R.V."/>
        </authorList>
    </citation>
    <scope>NUCLEOTIDE SEQUENCE</scope>
    <source>
        <strain evidence="2">HY135</strain>
    </source>
</reference>
<keyword evidence="2" id="KW-1185">Reference proteome</keyword>
<dbReference type="AlphaFoldDB" id="A0A016TXX5"/>
<evidence type="ECO:0000313" key="1">
    <source>
        <dbReference type="EMBL" id="EYC07462.1"/>
    </source>
</evidence>
<dbReference type="Proteomes" id="UP000024635">
    <property type="component" value="Unassembled WGS sequence"/>
</dbReference>
<gene>
    <name evidence="1" type="primary">Acey_s0070.g447</name>
    <name evidence="1" type="ORF">Y032_0070g447</name>
</gene>
<dbReference type="EMBL" id="JARK01001406">
    <property type="protein sequence ID" value="EYC07462.1"/>
    <property type="molecule type" value="Genomic_DNA"/>
</dbReference>
<evidence type="ECO:0000313" key="2">
    <source>
        <dbReference type="Proteomes" id="UP000024635"/>
    </source>
</evidence>
<organism evidence="1 2">
    <name type="scientific">Ancylostoma ceylanicum</name>
    <dbReference type="NCBI Taxonomy" id="53326"/>
    <lineage>
        <taxon>Eukaryota</taxon>
        <taxon>Metazoa</taxon>
        <taxon>Ecdysozoa</taxon>
        <taxon>Nematoda</taxon>
        <taxon>Chromadorea</taxon>
        <taxon>Rhabditida</taxon>
        <taxon>Rhabditina</taxon>
        <taxon>Rhabditomorpha</taxon>
        <taxon>Strongyloidea</taxon>
        <taxon>Ancylostomatidae</taxon>
        <taxon>Ancylostomatinae</taxon>
        <taxon>Ancylostoma</taxon>
    </lineage>
</organism>
<sequence>MSFSGACESVASLGRLCTASACEERRILRPASYSTSSKKCIVSHLEIQNAKSAIWRGMKSRRNIAREAMKSFSEHVDPLVVSRLSFTVRNLVKD</sequence>
<name>A0A016TXX5_9BILA</name>
<comment type="caution">
    <text evidence="1">The sequence shown here is derived from an EMBL/GenBank/DDBJ whole genome shotgun (WGS) entry which is preliminary data.</text>
</comment>
<accession>A0A016TXX5</accession>
<proteinExistence type="predicted"/>
<protein>
    <submittedName>
        <fullName evidence="1">Uncharacterized protein</fullName>
    </submittedName>
</protein>